<organism evidence="1 2">
    <name type="scientific">Zalaria obscura</name>
    <dbReference type="NCBI Taxonomy" id="2024903"/>
    <lineage>
        <taxon>Eukaryota</taxon>
        <taxon>Fungi</taxon>
        <taxon>Dikarya</taxon>
        <taxon>Ascomycota</taxon>
        <taxon>Pezizomycotina</taxon>
        <taxon>Dothideomycetes</taxon>
        <taxon>Dothideomycetidae</taxon>
        <taxon>Dothideales</taxon>
        <taxon>Zalariaceae</taxon>
        <taxon>Zalaria</taxon>
    </lineage>
</organism>
<name>A0ACC3SEU9_9PEZI</name>
<gene>
    <name evidence="1" type="ORF">M8818_003491</name>
</gene>
<dbReference type="EMBL" id="JAMKPW020000015">
    <property type="protein sequence ID" value="KAK8210323.1"/>
    <property type="molecule type" value="Genomic_DNA"/>
</dbReference>
<proteinExistence type="predicted"/>
<sequence>METSESPGLEAQQWKKLITRCSKLRLSGSSISTPFCQLHDKSPIPGHDLATLILTAASGSSADSLRCSYLEEILRLRLADTADILSTLLAHSPYATQKTNSSNTESKVSPPTVNSSCQESVLGLITRSYVSNGCPHSHREARAILRALTGWLEGCSYFETMLQVHAGGMHTTDAGTSAVYEALGLLTLAILGNDHIKKAELSRASAAQTRTRLAGAVSHFAGILGQSAATPVGTQAAQRLQILSRTPPLVGGDGKPGLLPEFSAGEISSAVQDLPVVNSRAGLYVYLNAALCARPLTDDLAIVNYLHARYAGDTQSMVQDLIVASFDILANALHRHESAHTITSLRSFIANKLPLLLLSIAGPLTAEYWIQLAFGRIDVHPFPPLSQAGTGINETLAASRQDFLQACLLHGLVTENAITGVLGQLAQANPPRGGRYVKEALVQQCTANVQRAEELVRELENMQGNAGAVSGAIVDVSCE</sequence>
<evidence type="ECO:0000313" key="1">
    <source>
        <dbReference type="EMBL" id="KAK8210323.1"/>
    </source>
</evidence>
<protein>
    <submittedName>
        <fullName evidence="1">Uncharacterized protein</fullName>
    </submittedName>
</protein>
<accession>A0ACC3SEU9</accession>
<keyword evidence="2" id="KW-1185">Reference proteome</keyword>
<evidence type="ECO:0000313" key="2">
    <source>
        <dbReference type="Proteomes" id="UP001320706"/>
    </source>
</evidence>
<dbReference type="Proteomes" id="UP001320706">
    <property type="component" value="Unassembled WGS sequence"/>
</dbReference>
<comment type="caution">
    <text evidence="1">The sequence shown here is derived from an EMBL/GenBank/DDBJ whole genome shotgun (WGS) entry which is preliminary data.</text>
</comment>
<reference evidence="1" key="1">
    <citation type="submission" date="2024-02" db="EMBL/GenBank/DDBJ databases">
        <title>Metagenome Assembled Genome of Zalaria obscura JY119.</title>
        <authorList>
            <person name="Vighnesh L."/>
            <person name="Jagadeeshwari U."/>
            <person name="Venkata Ramana C."/>
            <person name="Sasikala C."/>
        </authorList>
    </citation>
    <scope>NUCLEOTIDE SEQUENCE</scope>
    <source>
        <strain evidence="1">JY119</strain>
    </source>
</reference>